<accession>A0A9P0JJ20</accession>
<reference evidence="1" key="1">
    <citation type="submission" date="2022-03" db="EMBL/GenBank/DDBJ databases">
        <authorList>
            <person name="Sayadi A."/>
        </authorList>
    </citation>
    <scope>NUCLEOTIDE SEQUENCE</scope>
</reference>
<evidence type="ECO:0000313" key="2">
    <source>
        <dbReference type="Proteomes" id="UP001152888"/>
    </source>
</evidence>
<sequence>MASGDLVALASALAVARCANRPKKMSRCSATYTTPSVHCCQYMQECR</sequence>
<organism evidence="1 2">
    <name type="scientific">Acanthoscelides obtectus</name>
    <name type="common">Bean weevil</name>
    <name type="synonym">Bruchus obtectus</name>
    <dbReference type="NCBI Taxonomy" id="200917"/>
    <lineage>
        <taxon>Eukaryota</taxon>
        <taxon>Metazoa</taxon>
        <taxon>Ecdysozoa</taxon>
        <taxon>Arthropoda</taxon>
        <taxon>Hexapoda</taxon>
        <taxon>Insecta</taxon>
        <taxon>Pterygota</taxon>
        <taxon>Neoptera</taxon>
        <taxon>Endopterygota</taxon>
        <taxon>Coleoptera</taxon>
        <taxon>Polyphaga</taxon>
        <taxon>Cucujiformia</taxon>
        <taxon>Chrysomeloidea</taxon>
        <taxon>Chrysomelidae</taxon>
        <taxon>Bruchinae</taxon>
        <taxon>Bruchini</taxon>
        <taxon>Acanthoscelides</taxon>
    </lineage>
</organism>
<name>A0A9P0JJ20_ACAOB</name>
<gene>
    <name evidence="1" type="ORF">ACAOBT_LOCUS974</name>
</gene>
<evidence type="ECO:0000313" key="1">
    <source>
        <dbReference type="EMBL" id="CAH1955232.1"/>
    </source>
</evidence>
<comment type="caution">
    <text evidence="1">The sequence shown here is derived from an EMBL/GenBank/DDBJ whole genome shotgun (WGS) entry which is preliminary data.</text>
</comment>
<dbReference type="Proteomes" id="UP001152888">
    <property type="component" value="Unassembled WGS sequence"/>
</dbReference>
<dbReference type="EMBL" id="CAKOFQ010006660">
    <property type="protein sequence ID" value="CAH1955232.1"/>
    <property type="molecule type" value="Genomic_DNA"/>
</dbReference>
<dbReference type="AlphaFoldDB" id="A0A9P0JJ20"/>
<dbReference type="OrthoDB" id="10318155at2759"/>
<keyword evidence="2" id="KW-1185">Reference proteome</keyword>
<proteinExistence type="predicted"/>
<protein>
    <submittedName>
        <fullName evidence="1">Uncharacterized protein</fullName>
    </submittedName>
</protein>